<dbReference type="Pfam" id="PF25989">
    <property type="entry name" value="YknX_C"/>
    <property type="match status" value="1"/>
</dbReference>
<evidence type="ECO:0000256" key="1">
    <source>
        <dbReference type="ARBA" id="ARBA00009477"/>
    </source>
</evidence>
<evidence type="ECO:0000256" key="2">
    <source>
        <dbReference type="SAM" id="MobiDB-lite"/>
    </source>
</evidence>
<dbReference type="EMBL" id="QDKG01000004">
    <property type="protein sequence ID" value="PVH24707.1"/>
    <property type="molecule type" value="Genomic_DNA"/>
</dbReference>
<dbReference type="PANTHER" id="PTHR30469:SF37">
    <property type="entry name" value="RAGD PROTEIN"/>
    <property type="match status" value="1"/>
</dbReference>
<protein>
    <submittedName>
        <fullName evidence="7">Efflux RND transporter periplasmic adaptor subunit</fullName>
    </submittedName>
</protein>
<dbReference type="Proteomes" id="UP000245627">
    <property type="component" value="Unassembled WGS sequence"/>
</dbReference>
<feature type="region of interest" description="Disordered" evidence="2">
    <location>
        <begin position="359"/>
        <end position="378"/>
    </location>
</feature>
<evidence type="ECO:0000256" key="3">
    <source>
        <dbReference type="SAM" id="SignalP"/>
    </source>
</evidence>
<feature type="domain" description="YknX-like C-terminal permuted SH3-like" evidence="6">
    <location>
        <begin position="307"/>
        <end position="366"/>
    </location>
</feature>
<feature type="compositionally biased region" description="Polar residues" evidence="2">
    <location>
        <begin position="369"/>
        <end position="378"/>
    </location>
</feature>
<proteinExistence type="inferred from homology"/>
<gene>
    <name evidence="7" type="ORF">DC487_11265</name>
</gene>
<dbReference type="Pfam" id="PF25954">
    <property type="entry name" value="Beta-barrel_RND_2"/>
    <property type="match status" value="1"/>
</dbReference>
<accession>A0A2T8HGY8</accession>
<evidence type="ECO:0000313" key="8">
    <source>
        <dbReference type="Proteomes" id="UP000245627"/>
    </source>
</evidence>
<dbReference type="Gene3D" id="2.40.420.20">
    <property type="match status" value="1"/>
</dbReference>
<sequence length="378" mass="41513">MYHSISINRKSKTVLALIASLVLLLLACSQKEQEKGQAQKEQPKPVNYKTAPVQVINPEYEISVPAELKPFEQVSVYGKITGFVKQLYVDRGDRVRKGQLLAVLEAPEMQQQYLSDKSTEQKVYSDYLYAKQAYERLVTASKTTGAVADIELDRAKSAMESAKSAYDASKAGTAYSSQLSQYLRITAPFDGVITQRNVSVGALAGTGSNTPLFMMAQSNKLRLTLSLPEKHTSSVQQDMPATFTVSSQPGKTFDAKLSRTSGLLDQQDRSLTLEFDVSNPSGELHGGDYAQVKLKLKRKSPSNWVQTKSVLNTQSGTYVLTLKGDEVKRIAVSEGVRLDTLTEVFGNLSQADKIIIKPSEEIKEGKTEPASSSKIINK</sequence>
<feature type="chain" id="PRO_5015575656" evidence="3">
    <location>
        <begin position="28"/>
        <end position="378"/>
    </location>
</feature>
<reference evidence="7 8" key="1">
    <citation type="submission" date="2018-04" db="EMBL/GenBank/DDBJ databases">
        <title>Sphingobacterium cortibacter sp. nov.</title>
        <authorList>
            <person name="Li Y."/>
        </authorList>
    </citation>
    <scope>NUCLEOTIDE SEQUENCE [LARGE SCALE GENOMIC DNA]</scope>
    <source>
        <strain evidence="7 8">2c-3</strain>
    </source>
</reference>
<feature type="signal peptide" evidence="3">
    <location>
        <begin position="1"/>
        <end position="27"/>
    </location>
</feature>
<dbReference type="NCBIfam" id="TIGR01730">
    <property type="entry name" value="RND_mfp"/>
    <property type="match status" value="1"/>
</dbReference>
<dbReference type="GO" id="GO:0015562">
    <property type="term" value="F:efflux transmembrane transporter activity"/>
    <property type="evidence" value="ECO:0007669"/>
    <property type="project" value="TreeGrafter"/>
</dbReference>
<dbReference type="Gene3D" id="2.40.50.100">
    <property type="match status" value="1"/>
</dbReference>
<evidence type="ECO:0000259" key="6">
    <source>
        <dbReference type="Pfam" id="PF25989"/>
    </source>
</evidence>
<evidence type="ECO:0000313" key="7">
    <source>
        <dbReference type="EMBL" id="PVH24707.1"/>
    </source>
</evidence>
<dbReference type="Gene3D" id="1.10.287.470">
    <property type="entry name" value="Helix hairpin bin"/>
    <property type="match status" value="1"/>
</dbReference>
<dbReference type="Gene3D" id="2.40.30.170">
    <property type="match status" value="1"/>
</dbReference>
<dbReference type="Pfam" id="PF25973">
    <property type="entry name" value="BSH_CzcB"/>
    <property type="match status" value="1"/>
</dbReference>
<feature type="domain" description="CzcB-like barrel-sandwich hybrid" evidence="5">
    <location>
        <begin position="74"/>
        <end position="204"/>
    </location>
</feature>
<evidence type="ECO:0000259" key="5">
    <source>
        <dbReference type="Pfam" id="PF25973"/>
    </source>
</evidence>
<dbReference type="RefSeq" id="WP_116776092.1">
    <property type="nucleotide sequence ID" value="NZ_QDKG01000004.1"/>
</dbReference>
<keyword evidence="8" id="KW-1185">Reference proteome</keyword>
<dbReference type="PANTHER" id="PTHR30469">
    <property type="entry name" value="MULTIDRUG RESISTANCE PROTEIN MDTA"/>
    <property type="match status" value="1"/>
</dbReference>
<dbReference type="InterPro" id="IPR006143">
    <property type="entry name" value="RND_pump_MFP"/>
</dbReference>
<organism evidence="7 8">
    <name type="scientific">Sphingobacterium corticibacter</name>
    <dbReference type="NCBI Taxonomy" id="2171749"/>
    <lineage>
        <taxon>Bacteria</taxon>
        <taxon>Pseudomonadati</taxon>
        <taxon>Bacteroidota</taxon>
        <taxon>Sphingobacteriia</taxon>
        <taxon>Sphingobacteriales</taxon>
        <taxon>Sphingobacteriaceae</taxon>
        <taxon>Sphingobacterium</taxon>
    </lineage>
</organism>
<dbReference type="InterPro" id="IPR058637">
    <property type="entry name" value="YknX-like_C"/>
</dbReference>
<dbReference type="InterPro" id="IPR058647">
    <property type="entry name" value="BSH_CzcB-like"/>
</dbReference>
<keyword evidence="3" id="KW-0732">Signal</keyword>
<feature type="domain" description="CusB-like beta-barrel" evidence="4">
    <location>
        <begin position="224"/>
        <end position="295"/>
    </location>
</feature>
<dbReference type="GO" id="GO:1990281">
    <property type="term" value="C:efflux pump complex"/>
    <property type="evidence" value="ECO:0007669"/>
    <property type="project" value="TreeGrafter"/>
</dbReference>
<dbReference type="OrthoDB" id="9806939at2"/>
<dbReference type="AlphaFoldDB" id="A0A2T8HGY8"/>
<evidence type="ECO:0000259" key="4">
    <source>
        <dbReference type="Pfam" id="PF25954"/>
    </source>
</evidence>
<dbReference type="InterPro" id="IPR058792">
    <property type="entry name" value="Beta-barrel_RND_2"/>
</dbReference>
<comment type="caution">
    <text evidence="7">The sequence shown here is derived from an EMBL/GenBank/DDBJ whole genome shotgun (WGS) entry which is preliminary data.</text>
</comment>
<dbReference type="SUPFAM" id="SSF111369">
    <property type="entry name" value="HlyD-like secretion proteins"/>
    <property type="match status" value="1"/>
</dbReference>
<name>A0A2T8HGY8_9SPHI</name>
<comment type="similarity">
    <text evidence="1">Belongs to the membrane fusion protein (MFP) (TC 8.A.1) family.</text>
</comment>